<dbReference type="OrthoDB" id="9794725at2"/>
<dbReference type="SUPFAM" id="SSF52266">
    <property type="entry name" value="SGNH hydrolase"/>
    <property type="match status" value="1"/>
</dbReference>
<gene>
    <name evidence="2" type="ORF">HYN59_10125</name>
</gene>
<sequence length="261" mass="29647">MERVKVACLGDSITKGTFSYDWIGQLAAAHDLKDYQFINFGKNGELAYNTLLRVDEVIALRPDYIIILIGTNDVNAVMTHANTKRYKRNLSLPQQPTLEWYAENLEVIVTKLQQYTNAKIALCTLPVLGEDLTHESNAMVAKYNAVIERISNEYETELLDLNGKMTGYLMQNPPSQPVPFQKGLGLLAKAAIRRVLLREDWNNISERYGLALTTDTIHLNETSGRMLADMAMHFVAGPAGSFFWPRPSAEQYERYRMQFSF</sequence>
<dbReference type="InterPro" id="IPR013830">
    <property type="entry name" value="SGNH_hydro"/>
</dbReference>
<dbReference type="PANTHER" id="PTHR30383">
    <property type="entry name" value="THIOESTERASE 1/PROTEASE 1/LYSOPHOSPHOLIPASE L1"/>
    <property type="match status" value="1"/>
</dbReference>
<name>A0A2S1QYH0_9FLAO</name>
<dbReference type="RefSeq" id="WP_108778152.1">
    <property type="nucleotide sequence ID" value="NZ_CP029186.1"/>
</dbReference>
<evidence type="ECO:0000313" key="3">
    <source>
        <dbReference type="Proteomes" id="UP000244929"/>
    </source>
</evidence>
<accession>A0A2S1QYH0</accession>
<dbReference type="Proteomes" id="UP000244929">
    <property type="component" value="Chromosome"/>
</dbReference>
<dbReference type="InterPro" id="IPR036514">
    <property type="entry name" value="SGNH_hydro_sf"/>
</dbReference>
<dbReference type="Gene3D" id="3.40.50.1110">
    <property type="entry name" value="SGNH hydrolase"/>
    <property type="match status" value="1"/>
</dbReference>
<dbReference type="Pfam" id="PF13472">
    <property type="entry name" value="Lipase_GDSL_2"/>
    <property type="match status" value="1"/>
</dbReference>
<protein>
    <recommendedName>
        <fullName evidence="1">SGNH hydrolase-type esterase domain-containing protein</fullName>
    </recommendedName>
</protein>
<dbReference type="AlphaFoldDB" id="A0A2S1QYH0"/>
<feature type="domain" description="SGNH hydrolase-type esterase" evidence="1">
    <location>
        <begin position="8"/>
        <end position="167"/>
    </location>
</feature>
<dbReference type="PANTHER" id="PTHR30383:SF5">
    <property type="entry name" value="SGNH HYDROLASE-TYPE ESTERASE DOMAIN-CONTAINING PROTEIN"/>
    <property type="match status" value="1"/>
</dbReference>
<organism evidence="2 3">
    <name type="scientific">Flavobacterium album</name>
    <dbReference type="NCBI Taxonomy" id="2175091"/>
    <lineage>
        <taxon>Bacteria</taxon>
        <taxon>Pseudomonadati</taxon>
        <taxon>Bacteroidota</taxon>
        <taxon>Flavobacteriia</taxon>
        <taxon>Flavobacteriales</taxon>
        <taxon>Flavobacteriaceae</taxon>
        <taxon>Flavobacterium</taxon>
    </lineage>
</organism>
<evidence type="ECO:0000259" key="1">
    <source>
        <dbReference type="Pfam" id="PF13472"/>
    </source>
</evidence>
<evidence type="ECO:0000313" key="2">
    <source>
        <dbReference type="EMBL" id="AWH85450.1"/>
    </source>
</evidence>
<reference evidence="2 3" key="1">
    <citation type="submission" date="2018-04" db="EMBL/GenBank/DDBJ databases">
        <title>Genome sequencing of Flavobacterium sp. HYN0059.</title>
        <authorList>
            <person name="Yi H."/>
            <person name="Baek C."/>
        </authorList>
    </citation>
    <scope>NUCLEOTIDE SEQUENCE [LARGE SCALE GENOMIC DNA]</scope>
    <source>
        <strain evidence="2 3">HYN0059</strain>
    </source>
</reference>
<keyword evidence="3" id="KW-1185">Reference proteome</keyword>
<dbReference type="KEGG" id="falb:HYN59_10125"/>
<dbReference type="InterPro" id="IPR051532">
    <property type="entry name" value="Ester_Hydrolysis_Enzymes"/>
</dbReference>
<dbReference type="GO" id="GO:0004622">
    <property type="term" value="F:phosphatidylcholine lysophospholipase activity"/>
    <property type="evidence" value="ECO:0007669"/>
    <property type="project" value="TreeGrafter"/>
</dbReference>
<dbReference type="EMBL" id="CP029186">
    <property type="protein sequence ID" value="AWH85450.1"/>
    <property type="molecule type" value="Genomic_DNA"/>
</dbReference>
<proteinExistence type="predicted"/>